<evidence type="ECO:0000259" key="3">
    <source>
        <dbReference type="Pfam" id="PF00501"/>
    </source>
</evidence>
<accession>A0A7S2YRH6</accession>
<keyword evidence="2" id="KW-0067">ATP-binding</keyword>
<dbReference type="InterPro" id="IPR042099">
    <property type="entry name" value="ANL_N_sf"/>
</dbReference>
<dbReference type="Pfam" id="PF00501">
    <property type="entry name" value="AMP-binding"/>
    <property type="match status" value="1"/>
</dbReference>
<dbReference type="PANTHER" id="PTHR43272:SF33">
    <property type="entry name" value="AMP-BINDING DOMAIN-CONTAINING PROTEIN-RELATED"/>
    <property type="match status" value="1"/>
</dbReference>
<dbReference type="AlphaFoldDB" id="A0A7S2YRH6"/>
<dbReference type="Pfam" id="PF23562">
    <property type="entry name" value="AMP-binding_C_3"/>
    <property type="match status" value="1"/>
</dbReference>
<evidence type="ECO:0000256" key="1">
    <source>
        <dbReference type="ARBA" id="ARBA00022741"/>
    </source>
</evidence>
<evidence type="ECO:0000256" key="2">
    <source>
        <dbReference type="ARBA" id="ARBA00022840"/>
    </source>
</evidence>
<dbReference type="Gene3D" id="3.40.50.12780">
    <property type="entry name" value="N-terminal domain of ligase-like"/>
    <property type="match status" value="1"/>
</dbReference>
<gene>
    <name evidence="4" type="ORF">APAL1065_LOCUS25463</name>
</gene>
<keyword evidence="1" id="KW-0547">Nucleotide-binding</keyword>
<dbReference type="GO" id="GO:0016020">
    <property type="term" value="C:membrane"/>
    <property type="evidence" value="ECO:0007669"/>
    <property type="project" value="TreeGrafter"/>
</dbReference>
<protein>
    <recommendedName>
        <fullName evidence="3">AMP-dependent synthetase/ligase domain-containing protein</fullName>
    </recommendedName>
</protein>
<dbReference type="SUPFAM" id="SSF56801">
    <property type="entry name" value="Acetyl-CoA synthetase-like"/>
    <property type="match status" value="1"/>
</dbReference>
<sequence length="684" mass="75345">MILRTRNQSLARLVPRLASSTVRTGRSLGVRAFSSVYEPDVEKWQKEGFLDERGLTVFETLHEMIDRSTQVYAPKELFGTYSEEAKDFEYMTFADYALKIDQCRAVLHDLGVGEFDKVAIISNNRWEWAALAAACYSLNANLVPMYEAQLPSDWTYIINDSEAKVLFCANQDIFAKVAREVKHNTPLLKSILSLDGQEGEGHTLSTAIGSVKADTDKNYVIPPTPDDLANLIYTSGTTGKPKGVELTHLNFTSNVKAAARSMVQNPHELFRPDDRSLAFLPWAHSYGQTCELWIGISHGGSMGICRGVPMILEDLSLVKPTALFAVPTLYKKIYDGVHNMMETASPLRKRLMKSALALGRRNKEAETGNGAPLSWFERMQFNALDKIILNKIRGRFGGNLRHGFVAGAACPAEVLSFMDDVGIPVCEGYGLTETSPIIAINTPEQRHVGSVGRAIGGVDVFIIGEDGKPVDKGEEGEICCVGPNVMKGYYKNEAATNEVISTGPDGKSRMFHTGDLGRLDEDGWVRVTGRLKEQYKLENGKYIVPTPIEEAIGMSRFISQVVLCGANRPSNAALIVPDYAAIRTELSIDDNSVPDNELANDSKVQELIDSEIESGCRYLKKFEVPRAWAFVEPFTAANGMLTPKMSIRRHKVIQAHSDVISHMYGDETVVADSADSRGAKESVA</sequence>
<dbReference type="EMBL" id="HBHT01037900">
    <property type="protein sequence ID" value="CAD9991616.1"/>
    <property type="molecule type" value="Transcribed_RNA"/>
</dbReference>
<evidence type="ECO:0000313" key="4">
    <source>
        <dbReference type="EMBL" id="CAD9991616.1"/>
    </source>
</evidence>
<name>A0A7S2YRH6_9STRA</name>
<proteinExistence type="predicted"/>
<organism evidence="4">
    <name type="scientific">Entomoneis paludosa</name>
    <dbReference type="NCBI Taxonomy" id="265537"/>
    <lineage>
        <taxon>Eukaryota</taxon>
        <taxon>Sar</taxon>
        <taxon>Stramenopiles</taxon>
        <taxon>Ochrophyta</taxon>
        <taxon>Bacillariophyta</taxon>
        <taxon>Bacillariophyceae</taxon>
        <taxon>Bacillariophycidae</taxon>
        <taxon>Entomoneidaceae</taxon>
        <taxon>Entomoneis</taxon>
    </lineage>
</organism>
<dbReference type="InterPro" id="IPR020845">
    <property type="entry name" value="AMP-binding_CS"/>
</dbReference>
<dbReference type="PANTHER" id="PTHR43272">
    <property type="entry name" value="LONG-CHAIN-FATTY-ACID--COA LIGASE"/>
    <property type="match status" value="1"/>
</dbReference>
<dbReference type="InterPro" id="IPR000873">
    <property type="entry name" value="AMP-dep_synth/lig_dom"/>
</dbReference>
<dbReference type="GO" id="GO:0004467">
    <property type="term" value="F:long-chain fatty acid-CoA ligase activity"/>
    <property type="evidence" value="ECO:0007669"/>
    <property type="project" value="TreeGrafter"/>
</dbReference>
<dbReference type="GO" id="GO:0005524">
    <property type="term" value="F:ATP binding"/>
    <property type="evidence" value="ECO:0007669"/>
    <property type="project" value="UniProtKB-KW"/>
</dbReference>
<dbReference type="CDD" id="cd05907">
    <property type="entry name" value="VL_LC_FACS_like"/>
    <property type="match status" value="1"/>
</dbReference>
<dbReference type="PROSITE" id="PS00455">
    <property type="entry name" value="AMP_BINDING"/>
    <property type="match status" value="1"/>
</dbReference>
<reference evidence="4" key="1">
    <citation type="submission" date="2021-01" db="EMBL/GenBank/DDBJ databases">
        <authorList>
            <person name="Corre E."/>
            <person name="Pelletier E."/>
            <person name="Niang G."/>
            <person name="Scheremetjew M."/>
            <person name="Finn R."/>
            <person name="Kale V."/>
            <person name="Holt S."/>
            <person name="Cochrane G."/>
            <person name="Meng A."/>
            <person name="Brown T."/>
            <person name="Cohen L."/>
        </authorList>
    </citation>
    <scope>NUCLEOTIDE SEQUENCE</scope>
    <source>
        <strain evidence="4">CCMP125</strain>
    </source>
</reference>
<feature type="domain" description="AMP-dependent synthetase/ligase" evidence="3">
    <location>
        <begin position="87"/>
        <end position="490"/>
    </location>
</feature>